<dbReference type="Proteomes" id="UP001163262">
    <property type="component" value="Chromosome"/>
</dbReference>
<dbReference type="PANTHER" id="PTHR33840:SF1">
    <property type="entry name" value="TLE1 PHOSPHOLIPASE DOMAIN-CONTAINING PROTEIN"/>
    <property type="match status" value="1"/>
</dbReference>
<protein>
    <submittedName>
        <fullName evidence="2">DUF2235 domain-containing protein</fullName>
    </submittedName>
</protein>
<feature type="domain" description="T6SS Phospholipase effector Tle1-like catalytic" evidence="1">
    <location>
        <begin position="143"/>
        <end position="421"/>
    </location>
</feature>
<reference evidence="2" key="1">
    <citation type="submission" date="2022-10" db="EMBL/GenBank/DDBJ databases">
        <title>Complete genome sequence of Capnocytophaga ochracea KCOM 2812 isolated from actinomycosis lesion.</title>
        <authorList>
            <person name="Kook J.-K."/>
            <person name="Park S.-N."/>
            <person name="Lim Y.K."/>
        </authorList>
    </citation>
    <scope>NUCLEOTIDE SEQUENCE</scope>
    <source>
        <strain evidence="2">KCOM 28121</strain>
    </source>
</reference>
<sequence length="666" mass="78766">MAQTFVYNSGTYQETNSGTSDLEFGLFFDGTLNNKNNTELRLKMLNREDLKILPSDNVNTVTQKEKLIRERRKRFENDELTNTDKWHLGLDFKDINSLEQTLEKETQAGSKSPEILKEIVGYYNADKRSWLDKQGVDNSLMNDYTNVARMWQCCNESYAIYIEGIGTLDRQKDISAGFQFGSGNTGIRGKVRRGCEELAKKIKLYLPVKINGIIKVTLDVFGFSRGAAAARNFLYEVNVSNKREEDTKLGKRFERTGRRPYDERSENLYNEYAYFYYDKDKVRVNIDFFDEGKWPKYGYLGYYLLKEKVPPEVLDRIRLEIRFVGIYDTVSSYEEFGNISGLDLLEKGIQHSKKSFFEDDVEQLQLNNIGAFEKAVHFTAMDEHRENFALTHFSKEMLIKPNCIEKVFPGVHCDIGGAYETGIEYVDEIEIDYDITNIINHMYLDLFQQYLILEHWYREEQLDQSFDKMYYKLSGTRFLRKEYSYIPLHFMEEFFNDILGNSYANVISKNVVTDYPISDPQDKILIKAKERLRKYVFRDKSKEEKDIEEEKEWRFISDGERKKLLQEEGRKVIDEIKSKRRKEQEKIKKEDQNMMLLEGGTYKKTVTFDSEPKINYAKVLQEVYKRNPIIETQDVLRILRNKYLHWSANRDWFGMQPTSDRKRKEY</sequence>
<organism evidence="2 3">
    <name type="scientific">Capnocytophaga ochracea</name>
    <dbReference type="NCBI Taxonomy" id="1018"/>
    <lineage>
        <taxon>Bacteria</taxon>
        <taxon>Pseudomonadati</taxon>
        <taxon>Bacteroidota</taxon>
        <taxon>Flavobacteriia</taxon>
        <taxon>Flavobacteriales</taxon>
        <taxon>Flavobacteriaceae</taxon>
        <taxon>Capnocytophaga</taxon>
    </lineage>
</organism>
<dbReference type="RefSeq" id="WP_264860543.1">
    <property type="nucleotide sequence ID" value="NZ_CP110230.1"/>
</dbReference>
<accession>A0AA46W8B1</accession>
<dbReference type="EMBL" id="CP110230">
    <property type="protein sequence ID" value="UZD41122.1"/>
    <property type="molecule type" value="Genomic_DNA"/>
</dbReference>
<dbReference type="PANTHER" id="PTHR33840">
    <property type="match status" value="1"/>
</dbReference>
<evidence type="ECO:0000313" key="2">
    <source>
        <dbReference type="EMBL" id="UZD41122.1"/>
    </source>
</evidence>
<dbReference type="InterPro" id="IPR018712">
    <property type="entry name" value="Tle1-like_cat"/>
</dbReference>
<dbReference type="AlphaFoldDB" id="A0AA46W8B1"/>
<evidence type="ECO:0000313" key="3">
    <source>
        <dbReference type="Proteomes" id="UP001163262"/>
    </source>
</evidence>
<proteinExistence type="predicted"/>
<evidence type="ECO:0000259" key="1">
    <source>
        <dbReference type="Pfam" id="PF09994"/>
    </source>
</evidence>
<dbReference type="Pfam" id="PF09994">
    <property type="entry name" value="T6SS_Tle1-like_cat"/>
    <property type="match status" value="1"/>
</dbReference>
<name>A0AA46W8B1_CAPOC</name>
<gene>
    <name evidence="2" type="ORF">OL231_00885</name>
</gene>